<reference evidence="2" key="1">
    <citation type="submission" date="2023-03" db="EMBL/GenBank/DDBJ databases">
        <title>Massive genome expansion in bonnet fungi (Mycena s.s.) driven by repeated elements and novel gene families across ecological guilds.</title>
        <authorList>
            <consortium name="Lawrence Berkeley National Laboratory"/>
            <person name="Harder C.B."/>
            <person name="Miyauchi S."/>
            <person name="Viragh M."/>
            <person name="Kuo A."/>
            <person name="Thoen E."/>
            <person name="Andreopoulos B."/>
            <person name="Lu D."/>
            <person name="Skrede I."/>
            <person name="Drula E."/>
            <person name="Henrissat B."/>
            <person name="Morin E."/>
            <person name="Kohler A."/>
            <person name="Barry K."/>
            <person name="LaButti K."/>
            <person name="Morin E."/>
            <person name="Salamov A."/>
            <person name="Lipzen A."/>
            <person name="Mereny Z."/>
            <person name="Hegedus B."/>
            <person name="Baldrian P."/>
            <person name="Stursova M."/>
            <person name="Weitz H."/>
            <person name="Taylor A."/>
            <person name="Grigoriev I.V."/>
            <person name="Nagy L.G."/>
            <person name="Martin F."/>
            <person name="Kauserud H."/>
        </authorList>
    </citation>
    <scope>NUCLEOTIDE SEQUENCE</scope>
    <source>
        <strain evidence="2">CBHHK200</strain>
    </source>
</reference>
<evidence type="ECO:0000313" key="2">
    <source>
        <dbReference type="EMBL" id="KAJ7046393.1"/>
    </source>
</evidence>
<evidence type="ECO:0000313" key="3">
    <source>
        <dbReference type="Proteomes" id="UP001218188"/>
    </source>
</evidence>
<proteinExistence type="predicted"/>
<protein>
    <recommendedName>
        <fullName evidence="4">Secreted protein</fullName>
    </recommendedName>
</protein>
<comment type="caution">
    <text evidence="2">The sequence shown here is derived from an EMBL/GenBank/DDBJ whole genome shotgun (WGS) entry which is preliminary data.</text>
</comment>
<dbReference type="Proteomes" id="UP001218188">
    <property type="component" value="Unassembled WGS sequence"/>
</dbReference>
<keyword evidence="1" id="KW-0732">Signal</keyword>
<organism evidence="2 3">
    <name type="scientific">Mycena alexandri</name>
    <dbReference type="NCBI Taxonomy" id="1745969"/>
    <lineage>
        <taxon>Eukaryota</taxon>
        <taxon>Fungi</taxon>
        <taxon>Dikarya</taxon>
        <taxon>Basidiomycota</taxon>
        <taxon>Agaricomycotina</taxon>
        <taxon>Agaricomycetes</taxon>
        <taxon>Agaricomycetidae</taxon>
        <taxon>Agaricales</taxon>
        <taxon>Marasmiineae</taxon>
        <taxon>Mycenaceae</taxon>
        <taxon>Mycena</taxon>
    </lineage>
</organism>
<name>A0AAD6THV9_9AGAR</name>
<sequence>MPFLRRGLILTASFSFLIQPLQHHAATPRPLGCFGVVPSSLPVTSPPTSPSHSYAPTRRLRPPIYCRKMLPAPVHLKLRSQDSQCSMFKYQPRSRGK</sequence>
<feature type="chain" id="PRO_5042113420" description="Secreted protein" evidence="1">
    <location>
        <begin position="26"/>
        <end position="97"/>
    </location>
</feature>
<dbReference type="AlphaFoldDB" id="A0AAD6THV9"/>
<accession>A0AAD6THV9</accession>
<feature type="signal peptide" evidence="1">
    <location>
        <begin position="1"/>
        <end position="25"/>
    </location>
</feature>
<dbReference type="EMBL" id="JARJCM010000003">
    <property type="protein sequence ID" value="KAJ7046393.1"/>
    <property type="molecule type" value="Genomic_DNA"/>
</dbReference>
<evidence type="ECO:0000256" key="1">
    <source>
        <dbReference type="SAM" id="SignalP"/>
    </source>
</evidence>
<keyword evidence="3" id="KW-1185">Reference proteome</keyword>
<evidence type="ECO:0008006" key="4">
    <source>
        <dbReference type="Google" id="ProtNLM"/>
    </source>
</evidence>
<gene>
    <name evidence="2" type="ORF">C8F04DRAFT_1064149</name>
</gene>